<comment type="caution">
    <text evidence="1">The sequence shown here is derived from an EMBL/GenBank/DDBJ whole genome shotgun (WGS) entry which is preliminary data.</text>
</comment>
<feature type="non-terminal residue" evidence="1">
    <location>
        <position position="93"/>
    </location>
</feature>
<proteinExistence type="predicted"/>
<name>A0ABR0M149_9PEZI</name>
<accession>A0ABR0M149</accession>
<dbReference type="EMBL" id="JAVRRA010003823">
    <property type="protein sequence ID" value="KAK5276027.1"/>
    <property type="molecule type" value="Genomic_DNA"/>
</dbReference>
<evidence type="ECO:0000313" key="2">
    <source>
        <dbReference type="Proteomes" id="UP001357485"/>
    </source>
</evidence>
<organism evidence="1 2">
    <name type="scientific">Cryomyces antarcticus</name>
    <dbReference type="NCBI Taxonomy" id="329879"/>
    <lineage>
        <taxon>Eukaryota</taxon>
        <taxon>Fungi</taxon>
        <taxon>Dikarya</taxon>
        <taxon>Ascomycota</taxon>
        <taxon>Pezizomycotina</taxon>
        <taxon>Dothideomycetes</taxon>
        <taxon>Dothideomycetes incertae sedis</taxon>
        <taxon>Cryomyces</taxon>
    </lineage>
</organism>
<gene>
    <name evidence="1" type="ORF">LTR16_011845</name>
</gene>
<evidence type="ECO:0000313" key="1">
    <source>
        <dbReference type="EMBL" id="KAK5276027.1"/>
    </source>
</evidence>
<keyword evidence="2" id="KW-1185">Reference proteome</keyword>
<dbReference type="Proteomes" id="UP001357485">
    <property type="component" value="Unassembled WGS sequence"/>
</dbReference>
<dbReference type="PANTHER" id="PTHR13298">
    <property type="entry name" value="CYTOSOLIC REGULATOR PIANISSIMO"/>
    <property type="match status" value="1"/>
</dbReference>
<dbReference type="PANTHER" id="PTHR13298:SF11">
    <property type="entry name" value="RAPAMYCIN-INSENSITIVE COMPANION OF MTOR"/>
    <property type="match status" value="1"/>
</dbReference>
<reference evidence="1 2" key="1">
    <citation type="submission" date="2023-08" db="EMBL/GenBank/DDBJ databases">
        <title>Black Yeasts Isolated from many extreme environments.</title>
        <authorList>
            <person name="Coleine C."/>
            <person name="Stajich J.E."/>
            <person name="Selbmann L."/>
        </authorList>
    </citation>
    <scope>NUCLEOTIDE SEQUENCE [LARGE SCALE GENOMIC DNA]</scope>
    <source>
        <strain evidence="1 2">CCFEE 536</strain>
    </source>
</reference>
<protein>
    <submittedName>
        <fullName evidence="1">Uncharacterized protein</fullName>
    </submittedName>
</protein>
<dbReference type="InterPro" id="IPR028268">
    <property type="entry name" value="Pianissimo_fam"/>
</dbReference>
<sequence>MDDWFLGRNDTYVALVEASLSRAFADIPEKTASSLDDAPEQQDYGVAPPHFYRELTRTAEGCKLLEQKGHFEEFASTIREFGLEDQDSEMILK</sequence>